<protein>
    <submittedName>
        <fullName evidence="2">Uncharacterized protein</fullName>
    </submittedName>
</protein>
<sequence>MPLLQNILRCYKPQDVYNADELVMFYNLMPDHTLAVKGDKCKVKRKDAVHVLLTTASAEDPHDPPPVDANSHPGPSTEPQVDPFMERQPGPSTAPSSAPLTFTRPCDELHIAADDDITVWGTLDDADIIREQQESSDEEGEMVTQ</sequence>
<gene>
    <name evidence="2" type="ORF">TGEB3V08_LOCUS1108</name>
</gene>
<evidence type="ECO:0000256" key="1">
    <source>
        <dbReference type="SAM" id="MobiDB-lite"/>
    </source>
</evidence>
<reference evidence="2" key="1">
    <citation type="submission" date="2020-11" db="EMBL/GenBank/DDBJ databases">
        <authorList>
            <person name="Tran Van P."/>
        </authorList>
    </citation>
    <scope>NUCLEOTIDE SEQUENCE</scope>
</reference>
<dbReference type="EMBL" id="OE839338">
    <property type="protein sequence ID" value="CAD7586826.1"/>
    <property type="molecule type" value="Genomic_DNA"/>
</dbReference>
<evidence type="ECO:0000313" key="2">
    <source>
        <dbReference type="EMBL" id="CAD7586826.1"/>
    </source>
</evidence>
<accession>A0A7R9PHS6</accession>
<organism evidence="2">
    <name type="scientific">Timema genevievae</name>
    <name type="common">Walking stick</name>
    <dbReference type="NCBI Taxonomy" id="629358"/>
    <lineage>
        <taxon>Eukaryota</taxon>
        <taxon>Metazoa</taxon>
        <taxon>Ecdysozoa</taxon>
        <taxon>Arthropoda</taxon>
        <taxon>Hexapoda</taxon>
        <taxon>Insecta</taxon>
        <taxon>Pterygota</taxon>
        <taxon>Neoptera</taxon>
        <taxon>Polyneoptera</taxon>
        <taxon>Phasmatodea</taxon>
        <taxon>Timematodea</taxon>
        <taxon>Timematoidea</taxon>
        <taxon>Timematidae</taxon>
        <taxon>Timema</taxon>
    </lineage>
</organism>
<dbReference type="AlphaFoldDB" id="A0A7R9PHS6"/>
<name>A0A7R9PHS6_TIMGE</name>
<proteinExistence type="predicted"/>
<feature type="region of interest" description="Disordered" evidence="1">
    <location>
        <begin position="54"/>
        <end position="102"/>
    </location>
</feature>
<feature type="compositionally biased region" description="Polar residues" evidence="1">
    <location>
        <begin position="90"/>
        <end position="100"/>
    </location>
</feature>